<dbReference type="EMBL" id="AZCN01000013">
    <property type="protein sequence ID" value="KRK18529.1"/>
    <property type="molecule type" value="Genomic_DNA"/>
</dbReference>
<dbReference type="GO" id="GO:0005524">
    <property type="term" value="F:ATP binding"/>
    <property type="evidence" value="ECO:0007669"/>
    <property type="project" value="UniProtKB-KW"/>
</dbReference>
<dbReference type="GeneID" id="65918076"/>
<proteinExistence type="inferred from homology"/>
<evidence type="ECO:0000256" key="1">
    <source>
        <dbReference type="ARBA" id="ARBA00010757"/>
    </source>
</evidence>
<dbReference type="NCBIfam" id="TIGR00135">
    <property type="entry name" value="gatC"/>
    <property type="match status" value="1"/>
</dbReference>
<dbReference type="GO" id="GO:0050567">
    <property type="term" value="F:glutaminyl-tRNA synthase (glutamine-hydrolyzing) activity"/>
    <property type="evidence" value="ECO:0007669"/>
    <property type="project" value="UniProtKB-UniRule"/>
</dbReference>
<sequence length="104" mass="11463">MAISKEQVNHVANLARLSFNDEELSQFTDQMSKITDMFNQLQEVDTTGVEPMTHVVDLVNVVRDDVPAAADPGERTALLNNAPDTEDGYIKVPAIFNRGEDSAE</sequence>
<keyword evidence="6" id="KW-0648">Protein biosynthesis</keyword>
<dbReference type="InterPro" id="IPR036113">
    <property type="entry name" value="Asp/Glu-ADT_sf_sub_c"/>
</dbReference>
<dbReference type="PANTHER" id="PTHR15004:SF0">
    <property type="entry name" value="GLUTAMYL-TRNA(GLN) AMIDOTRANSFERASE SUBUNIT C, MITOCHONDRIAL"/>
    <property type="match status" value="1"/>
</dbReference>
<dbReference type="AlphaFoldDB" id="A0A0R1FFF7"/>
<keyword evidence="6" id="KW-0436">Ligase</keyword>
<evidence type="ECO:0000256" key="3">
    <source>
        <dbReference type="ARBA" id="ARBA00024799"/>
    </source>
</evidence>
<name>A0A0R1FFF7_9LACO</name>
<keyword evidence="6" id="KW-0547">Nucleotide-binding</keyword>
<comment type="catalytic activity">
    <reaction evidence="5 6">
        <text>L-glutamyl-tRNA(Gln) + L-glutamine + ATP + H2O = L-glutaminyl-tRNA(Gln) + L-glutamate + ADP + phosphate + H(+)</text>
        <dbReference type="Rhea" id="RHEA:17521"/>
        <dbReference type="Rhea" id="RHEA-COMP:9681"/>
        <dbReference type="Rhea" id="RHEA-COMP:9684"/>
        <dbReference type="ChEBI" id="CHEBI:15377"/>
        <dbReference type="ChEBI" id="CHEBI:15378"/>
        <dbReference type="ChEBI" id="CHEBI:29985"/>
        <dbReference type="ChEBI" id="CHEBI:30616"/>
        <dbReference type="ChEBI" id="CHEBI:43474"/>
        <dbReference type="ChEBI" id="CHEBI:58359"/>
        <dbReference type="ChEBI" id="CHEBI:78520"/>
        <dbReference type="ChEBI" id="CHEBI:78521"/>
        <dbReference type="ChEBI" id="CHEBI:456216"/>
    </reaction>
</comment>
<dbReference type="InterPro" id="IPR003837">
    <property type="entry name" value="GatC"/>
</dbReference>
<dbReference type="GO" id="GO:0070681">
    <property type="term" value="P:glutaminyl-tRNAGln biosynthesis via transamidation"/>
    <property type="evidence" value="ECO:0007669"/>
    <property type="project" value="TreeGrafter"/>
</dbReference>
<reference evidence="7 8" key="1">
    <citation type="journal article" date="2015" name="Genome Announc.">
        <title>Expanding the biotechnology potential of lactobacilli through comparative genomics of 213 strains and associated genera.</title>
        <authorList>
            <person name="Sun Z."/>
            <person name="Harris H.M."/>
            <person name="McCann A."/>
            <person name="Guo C."/>
            <person name="Argimon S."/>
            <person name="Zhang W."/>
            <person name="Yang X."/>
            <person name="Jeffery I.B."/>
            <person name="Cooney J.C."/>
            <person name="Kagawa T.F."/>
            <person name="Liu W."/>
            <person name="Song Y."/>
            <person name="Salvetti E."/>
            <person name="Wrobel A."/>
            <person name="Rasinkangas P."/>
            <person name="Parkhill J."/>
            <person name="Rea M.C."/>
            <person name="O'Sullivan O."/>
            <person name="Ritari J."/>
            <person name="Douillard F.P."/>
            <person name="Paul Ross R."/>
            <person name="Yang R."/>
            <person name="Briner A.E."/>
            <person name="Felis G.E."/>
            <person name="de Vos W.M."/>
            <person name="Barrangou R."/>
            <person name="Klaenhammer T.R."/>
            <person name="Caufield P.W."/>
            <person name="Cui Y."/>
            <person name="Zhang H."/>
            <person name="O'Toole P.W."/>
        </authorList>
    </citation>
    <scope>NUCLEOTIDE SEQUENCE [LARGE SCALE GENOMIC DNA]</scope>
    <source>
        <strain evidence="7 8">DSM 20001</strain>
    </source>
</reference>
<dbReference type="PANTHER" id="PTHR15004">
    <property type="entry name" value="GLUTAMYL-TRNA(GLN) AMIDOTRANSFERASE SUBUNIT C, MITOCHONDRIAL"/>
    <property type="match status" value="1"/>
</dbReference>
<evidence type="ECO:0000256" key="5">
    <source>
        <dbReference type="ARBA" id="ARBA00047913"/>
    </source>
</evidence>
<comment type="catalytic activity">
    <reaction evidence="4 6">
        <text>L-aspartyl-tRNA(Asn) + L-glutamine + ATP + H2O = L-asparaginyl-tRNA(Asn) + L-glutamate + ADP + phosphate + 2 H(+)</text>
        <dbReference type="Rhea" id="RHEA:14513"/>
        <dbReference type="Rhea" id="RHEA-COMP:9674"/>
        <dbReference type="Rhea" id="RHEA-COMP:9677"/>
        <dbReference type="ChEBI" id="CHEBI:15377"/>
        <dbReference type="ChEBI" id="CHEBI:15378"/>
        <dbReference type="ChEBI" id="CHEBI:29985"/>
        <dbReference type="ChEBI" id="CHEBI:30616"/>
        <dbReference type="ChEBI" id="CHEBI:43474"/>
        <dbReference type="ChEBI" id="CHEBI:58359"/>
        <dbReference type="ChEBI" id="CHEBI:78515"/>
        <dbReference type="ChEBI" id="CHEBI:78516"/>
        <dbReference type="ChEBI" id="CHEBI:456216"/>
    </reaction>
</comment>
<evidence type="ECO:0000256" key="6">
    <source>
        <dbReference type="HAMAP-Rule" id="MF_00122"/>
    </source>
</evidence>
<gene>
    <name evidence="6" type="primary">gatC</name>
    <name evidence="7" type="ORF">FD22_GL000388</name>
</gene>
<dbReference type="SUPFAM" id="SSF141000">
    <property type="entry name" value="Glu-tRNAGln amidotransferase C subunit"/>
    <property type="match status" value="1"/>
</dbReference>
<dbReference type="GO" id="GO:0006412">
    <property type="term" value="P:translation"/>
    <property type="evidence" value="ECO:0007669"/>
    <property type="project" value="UniProtKB-UniRule"/>
</dbReference>
<evidence type="ECO:0000313" key="8">
    <source>
        <dbReference type="Proteomes" id="UP000051181"/>
    </source>
</evidence>
<evidence type="ECO:0000256" key="2">
    <source>
        <dbReference type="ARBA" id="ARBA00011123"/>
    </source>
</evidence>
<comment type="similarity">
    <text evidence="1 6">Belongs to the GatC family.</text>
</comment>
<dbReference type="Pfam" id="PF02686">
    <property type="entry name" value="GatC"/>
    <property type="match status" value="1"/>
</dbReference>
<comment type="subunit">
    <text evidence="2 6">Heterotrimer of A, B and C subunits.</text>
</comment>
<dbReference type="RefSeq" id="WP_010010822.1">
    <property type="nucleotide sequence ID" value="NZ_AZCN01000013.1"/>
</dbReference>
<dbReference type="HAMAP" id="MF_00122">
    <property type="entry name" value="GatC"/>
    <property type="match status" value="1"/>
</dbReference>
<dbReference type="Gene3D" id="1.10.20.60">
    <property type="entry name" value="Glu-tRNAGln amidotransferase C subunit, N-terminal domain"/>
    <property type="match status" value="1"/>
</dbReference>
<dbReference type="PATRIC" id="fig|913848.6.peg.393"/>
<dbReference type="Proteomes" id="UP000051181">
    <property type="component" value="Unassembled WGS sequence"/>
</dbReference>
<comment type="function">
    <text evidence="3 6">Allows the formation of correctly charged Asn-tRNA(Asn) or Gln-tRNA(Gln) through the transamidation of misacylated Asp-tRNA(Asn) or Glu-tRNA(Gln) in organisms which lack either or both of asparaginyl-tRNA or glutaminyl-tRNA synthetases. The reaction takes place in the presence of glutamine and ATP through an activated phospho-Asp-tRNA(Asn) or phospho-Glu-tRNA(Gln).</text>
</comment>
<protein>
    <recommendedName>
        <fullName evidence="6">Aspartyl/glutamyl-tRNA(Asn/Gln) amidotransferase subunit C</fullName>
        <shortName evidence="6">Asp/Glu-ADT subunit C</shortName>
        <ecNumber evidence="6">6.3.5.-</ecNumber>
    </recommendedName>
</protein>
<dbReference type="GO" id="GO:0016740">
    <property type="term" value="F:transferase activity"/>
    <property type="evidence" value="ECO:0007669"/>
    <property type="project" value="UniProtKB-KW"/>
</dbReference>
<dbReference type="GO" id="GO:0006450">
    <property type="term" value="P:regulation of translational fidelity"/>
    <property type="evidence" value="ECO:0007669"/>
    <property type="project" value="InterPro"/>
</dbReference>
<accession>A0A0R1FFF7</accession>
<comment type="caution">
    <text evidence="7">The sequence shown here is derived from an EMBL/GenBank/DDBJ whole genome shotgun (WGS) entry which is preliminary data.</text>
</comment>
<evidence type="ECO:0000256" key="4">
    <source>
        <dbReference type="ARBA" id="ARBA00047380"/>
    </source>
</evidence>
<dbReference type="EC" id="6.3.5.-" evidence="6"/>
<evidence type="ECO:0000313" key="7">
    <source>
        <dbReference type="EMBL" id="KRK18529.1"/>
    </source>
</evidence>
<keyword evidence="6" id="KW-0067">ATP-binding</keyword>
<dbReference type="GO" id="GO:0050566">
    <property type="term" value="F:asparaginyl-tRNA synthase (glutamine-hydrolyzing) activity"/>
    <property type="evidence" value="ECO:0007669"/>
    <property type="project" value="RHEA"/>
</dbReference>
<keyword evidence="7" id="KW-0808">Transferase</keyword>
<dbReference type="eggNOG" id="COG0721">
    <property type="taxonomic scope" value="Bacteria"/>
</dbReference>
<organism evidence="7 8">
    <name type="scientific">Loigolactobacillus coryniformis subsp. coryniformis KCTC 3167 = DSM 20001</name>
    <dbReference type="NCBI Taxonomy" id="913848"/>
    <lineage>
        <taxon>Bacteria</taxon>
        <taxon>Bacillati</taxon>
        <taxon>Bacillota</taxon>
        <taxon>Bacilli</taxon>
        <taxon>Lactobacillales</taxon>
        <taxon>Lactobacillaceae</taxon>
        <taxon>Loigolactobacillus</taxon>
    </lineage>
</organism>